<evidence type="ECO:0000313" key="2">
    <source>
        <dbReference type="Proteomes" id="UP000821865"/>
    </source>
</evidence>
<protein>
    <submittedName>
        <fullName evidence="1">Uncharacterized protein</fullName>
    </submittedName>
</protein>
<dbReference type="Proteomes" id="UP000821865">
    <property type="component" value="Chromosome 1"/>
</dbReference>
<name>A0ACB8E2C8_DERSI</name>
<organism evidence="1 2">
    <name type="scientific">Dermacentor silvarum</name>
    <name type="common">Tick</name>
    <dbReference type="NCBI Taxonomy" id="543639"/>
    <lineage>
        <taxon>Eukaryota</taxon>
        <taxon>Metazoa</taxon>
        <taxon>Ecdysozoa</taxon>
        <taxon>Arthropoda</taxon>
        <taxon>Chelicerata</taxon>
        <taxon>Arachnida</taxon>
        <taxon>Acari</taxon>
        <taxon>Parasitiformes</taxon>
        <taxon>Ixodida</taxon>
        <taxon>Ixodoidea</taxon>
        <taxon>Ixodidae</taxon>
        <taxon>Rhipicephalinae</taxon>
        <taxon>Dermacentor</taxon>
    </lineage>
</organism>
<proteinExistence type="predicted"/>
<sequence length="416" mass="47539">MRHSDDVLFRLSASSLLRRSVSVVVSPHHHSVLYDEIVRKYFHVRALLGVPHLRRRPKNRQKLQSHQETAASPTSDATTTAASAPANKPSVHKTDYEKDVVYLYQFTRCPTLPGISPFCLKVETWLRMTQVKYENVDHKLKFKSKKGQLPFVELNGEEIADSDIIIKQLSQYFGKDLDAGLTTEECNISHAFSSMLNNHTGWVSRCWRYRHPGQFLKAAQMDVKRMLNSKLPKGVLQFFFKLAFKSNVQQTIGHGLGRHTTEEILEFGKEDLKHLSQYLGTKQFFFGTEPHLLDCVAFAHLCQFVYVPFGGLLEFMEQECANLLAFVERMKERYWADWDEICKTLELNTHLPKKAPEEEPKKAADESAPAADEKTPAAEDAVKKSEATVEEVKKEEVIKKEVVEEVVTKTATEVKE</sequence>
<reference evidence="1" key="1">
    <citation type="submission" date="2020-05" db="EMBL/GenBank/DDBJ databases">
        <title>Large-scale comparative analyses of tick genomes elucidate their genetic diversity and vector capacities.</title>
        <authorList>
            <person name="Jia N."/>
            <person name="Wang J."/>
            <person name="Shi W."/>
            <person name="Du L."/>
            <person name="Sun Y."/>
            <person name="Zhan W."/>
            <person name="Jiang J."/>
            <person name="Wang Q."/>
            <person name="Zhang B."/>
            <person name="Ji P."/>
            <person name="Sakyi L.B."/>
            <person name="Cui X."/>
            <person name="Yuan T."/>
            <person name="Jiang B."/>
            <person name="Yang W."/>
            <person name="Lam T.T.-Y."/>
            <person name="Chang Q."/>
            <person name="Ding S."/>
            <person name="Wang X."/>
            <person name="Zhu J."/>
            <person name="Ruan X."/>
            <person name="Zhao L."/>
            <person name="Wei J."/>
            <person name="Que T."/>
            <person name="Du C."/>
            <person name="Cheng J."/>
            <person name="Dai P."/>
            <person name="Han X."/>
            <person name="Huang E."/>
            <person name="Gao Y."/>
            <person name="Liu J."/>
            <person name="Shao H."/>
            <person name="Ye R."/>
            <person name="Li L."/>
            <person name="Wei W."/>
            <person name="Wang X."/>
            <person name="Wang C."/>
            <person name="Yang T."/>
            <person name="Huo Q."/>
            <person name="Li W."/>
            <person name="Guo W."/>
            <person name="Chen H."/>
            <person name="Zhou L."/>
            <person name="Ni X."/>
            <person name="Tian J."/>
            <person name="Zhou Y."/>
            <person name="Sheng Y."/>
            <person name="Liu T."/>
            <person name="Pan Y."/>
            <person name="Xia L."/>
            <person name="Li J."/>
            <person name="Zhao F."/>
            <person name="Cao W."/>
        </authorList>
    </citation>
    <scope>NUCLEOTIDE SEQUENCE</scope>
    <source>
        <strain evidence="1">Dsil-2018</strain>
    </source>
</reference>
<comment type="caution">
    <text evidence="1">The sequence shown here is derived from an EMBL/GenBank/DDBJ whole genome shotgun (WGS) entry which is preliminary data.</text>
</comment>
<accession>A0ACB8E2C8</accession>
<gene>
    <name evidence="1" type="ORF">HPB49_018974</name>
</gene>
<keyword evidence="2" id="KW-1185">Reference proteome</keyword>
<evidence type="ECO:0000313" key="1">
    <source>
        <dbReference type="EMBL" id="KAH7980754.1"/>
    </source>
</evidence>
<dbReference type="EMBL" id="CM023470">
    <property type="protein sequence ID" value="KAH7980754.1"/>
    <property type="molecule type" value="Genomic_DNA"/>
</dbReference>